<evidence type="ECO:0000256" key="1">
    <source>
        <dbReference type="ARBA" id="ARBA00023002"/>
    </source>
</evidence>
<dbReference type="EMBL" id="FNGE01000013">
    <property type="protein sequence ID" value="SDL55914.1"/>
    <property type="molecule type" value="Genomic_DNA"/>
</dbReference>
<dbReference type="SUPFAM" id="SSF54373">
    <property type="entry name" value="FAD-linked reductases, C-terminal domain"/>
    <property type="match status" value="1"/>
</dbReference>
<reference evidence="4" key="1">
    <citation type="submission" date="2016-10" db="EMBL/GenBank/DDBJ databases">
        <authorList>
            <person name="Varghese N."/>
            <person name="Submissions S."/>
        </authorList>
    </citation>
    <scope>NUCLEOTIDE SEQUENCE [LARGE SCALE GENOMIC DNA]</scope>
    <source>
        <strain evidence="4">CGMCC 1.7655</strain>
    </source>
</reference>
<protein>
    <submittedName>
        <fullName evidence="3">D-amino-acid dehydrogenase</fullName>
    </submittedName>
</protein>
<dbReference type="Pfam" id="PF01266">
    <property type="entry name" value="DAO"/>
    <property type="match status" value="1"/>
</dbReference>
<keyword evidence="4" id="KW-1185">Reference proteome</keyword>
<accession>A0A1G9L250</accession>
<dbReference type="STRING" id="525640.SAMN04487971_11316"/>
<feature type="domain" description="FAD dependent oxidoreductase" evidence="2">
    <location>
        <begin position="11"/>
        <end position="401"/>
    </location>
</feature>
<dbReference type="InterPro" id="IPR006076">
    <property type="entry name" value="FAD-dep_OxRdtase"/>
</dbReference>
<dbReference type="Gene3D" id="3.50.50.60">
    <property type="entry name" value="FAD/NAD(P)-binding domain"/>
    <property type="match status" value="2"/>
</dbReference>
<dbReference type="InterPro" id="IPR036188">
    <property type="entry name" value="FAD/NAD-bd_sf"/>
</dbReference>
<proteinExistence type="predicted"/>
<sequence length="420" mass="43883">MTNPTPAPQEIAVIGAGLVGSACALALAADGHRVTILDPDPPGAGTSSGNAGGIVTGAVVPTATPQVLRALPGYVLDRNGPAVLRLRHAPRVLPWLWRFIRAGRPSEVARIAAALQPLVEGSLRAHRHLAALAGAGGLITDEGWLKVFASDAEFAATAPDRALMDRAGVRYQVLDQAEVLSLEPGLNPDFARIGLHQPESGFVRNPRGLAQAYADAALSRGARHLRLRVRDLSRRSDGVTLQTEAGPQDFARVVIAAGAWSATLARQAGDRVSLDTERGYHLGFGPGSEGLLRRPVGLPALGMVLSPMQGGLRLVSGDELAGLAAAPDFRRIRSLLPGARRALPGLADRPVATEWMGFRPSTPDSLPVIGPSPKGAQVIHAFGHGHLGLTLSAITARMVADAVAGRAPRIDPTPYGIGRF</sequence>
<dbReference type="GO" id="GO:0016491">
    <property type="term" value="F:oxidoreductase activity"/>
    <property type="evidence" value="ECO:0007669"/>
    <property type="project" value="UniProtKB-KW"/>
</dbReference>
<dbReference type="RefSeq" id="WP_090756771.1">
    <property type="nucleotide sequence ID" value="NZ_FNGE01000013.1"/>
</dbReference>
<evidence type="ECO:0000313" key="3">
    <source>
        <dbReference type="EMBL" id="SDL55914.1"/>
    </source>
</evidence>
<organism evidence="3 4">
    <name type="scientific">Paracoccus chinensis</name>
    <dbReference type="NCBI Taxonomy" id="525640"/>
    <lineage>
        <taxon>Bacteria</taxon>
        <taxon>Pseudomonadati</taxon>
        <taxon>Pseudomonadota</taxon>
        <taxon>Alphaproteobacteria</taxon>
        <taxon>Rhodobacterales</taxon>
        <taxon>Paracoccaceae</taxon>
        <taxon>Paracoccus</taxon>
    </lineage>
</organism>
<dbReference type="OrthoDB" id="9805337at2"/>
<name>A0A1G9L250_9RHOB</name>
<dbReference type="Gene3D" id="3.30.9.10">
    <property type="entry name" value="D-Amino Acid Oxidase, subunit A, domain 2"/>
    <property type="match status" value="1"/>
</dbReference>
<gene>
    <name evidence="3" type="ORF">SAMN04487971_11316</name>
</gene>
<dbReference type="PANTHER" id="PTHR13847">
    <property type="entry name" value="SARCOSINE DEHYDROGENASE-RELATED"/>
    <property type="match status" value="1"/>
</dbReference>
<evidence type="ECO:0000313" key="4">
    <source>
        <dbReference type="Proteomes" id="UP000199555"/>
    </source>
</evidence>
<dbReference type="GO" id="GO:0005737">
    <property type="term" value="C:cytoplasm"/>
    <property type="evidence" value="ECO:0007669"/>
    <property type="project" value="TreeGrafter"/>
</dbReference>
<keyword evidence="1" id="KW-0560">Oxidoreductase</keyword>
<dbReference type="SUPFAM" id="SSF51971">
    <property type="entry name" value="Nucleotide-binding domain"/>
    <property type="match status" value="1"/>
</dbReference>
<evidence type="ECO:0000259" key="2">
    <source>
        <dbReference type="Pfam" id="PF01266"/>
    </source>
</evidence>
<dbReference type="Proteomes" id="UP000199555">
    <property type="component" value="Unassembled WGS sequence"/>
</dbReference>
<dbReference type="AlphaFoldDB" id="A0A1G9L250"/>
<dbReference type="PANTHER" id="PTHR13847:SF289">
    <property type="entry name" value="GLYCINE OXIDASE"/>
    <property type="match status" value="1"/>
</dbReference>